<dbReference type="AlphaFoldDB" id="A0A7S4D1A8"/>
<dbReference type="Gene3D" id="1.20.1050.10">
    <property type="match status" value="1"/>
</dbReference>
<proteinExistence type="inferred from homology"/>
<organism evidence="5">
    <name type="scientific">Eutreptiella gymnastica</name>
    <dbReference type="NCBI Taxonomy" id="73025"/>
    <lineage>
        <taxon>Eukaryota</taxon>
        <taxon>Discoba</taxon>
        <taxon>Euglenozoa</taxon>
        <taxon>Euglenida</taxon>
        <taxon>Spirocuta</taxon>
        <taxon>Euglenophyceae</taxon>
        <taxon>Eutreptiales</taxon>
        <taxon>Eutreptiaceae</taxon>
        <taxon>Eutreptiella</taxon>
    </lineage>
</organism>
<dbReference type="SUPFAM" id="SSF52833">
    <property type="entry name" value="Thioredoxin-like"/>
    <property type="match status" value="1"/>
</dbReference>
<dbReference type="InterPro" id="IPR004045">
    <property type="entry name" value="Glutathione_S-Trfase_N"/>
</dbReference>
<dbReference type="PROSITE" id="PS50405">
    <property type="entry name" value="GST_CTER"/>
    <property type="match status" value="1"/>
</dbReference>
<feature type="domain" description="GST C-terminal" evidence="4">
    <location>
        <begin position="116"/>
        <end position="276"/>
    </location>
</feature>
<dbReference type="Pfam" id="PF02798">
    <property type="entry name" value="GST_N"/>
    <property type="match status" value="1"/>
</dbReference>
<evidence type="ECO:0000259" key="3">
    <source>
        <dbReference type="PROSITE" id="PS50404"/>
    </source>
</evidence>
<dbReference type="Gene3D" id="3.40.30.10">
    <property type="entry name" value="Glutaredoxin"/>
    <property type="match status" value="1"/>
</dbReference>
<name>A0A7S4D1A8_9EUGL</name>
<feature type="domain" description="GST N-terminal" evidence="3">
    <location>
        <begin position="21"/>
        <end position="107"/>
    </location>
</feature>
<dbReference type="InterPro" id="IPR036249">
    <property type="entry name" value="Thioredoxin-like_sf"/>
</dbReference>
<dbReference type="PROSITE" id="PS50404">
    <property type="entry name" value="GST_NTER"/>
    <property type="match status" value="1"/>
</dbReference>
<reference evidence="5" key="1">
    <citation type="submission" date="2021-01" db="EMBL/GenBank/DDBJ databases">
        <authorList>
            <person name="Corre E."/>
            <person name="Pelletier E."/>
            <person name="Niang G."/>
            <person name="Scheremetjew M."/>
            <person name="Finn R."/>
            <person name="Kale V."/>
            <person name="Holt S."/>
            <person name="Cochrane G."/>
            <person name="Meng A."/>
            <person name="Brown T."/>
            <person name="Cohen L."/>
        </authorList>
    </citation>
    <scope>NUCLEOTIDE SEQUENCE</scope>
    <source>
        <strain evidence="5">CCMP1594</strain>
    </source>
</reference>
<dbReference type="InterPro" id="IPR004046">
    <property type="entry name" value="GST_C"/>
</dbReference>
<sequence length="338" mass="37404">MTSRPLTDLATLRPSLDGPFESDIVLYAADTPNTWKVAAVLEELNVQYDVVFMDMMTNMQKDPSYLALNPNGRMPTLVDRSFPEDPFVVFESGAIIQYLCRKYPTEGGGALAGLDDPRAMSEVEQWVMWQVSGLGPMTGQAMYFKRIASPVMEDQDALKFSIQRYEAEALRLMHVLESRLAAQKEMKSSLDRPMSLSLSGGRHSSSGSEACYLVGNRLTLADIACYGYAACHWWTGISEQVKEEMPHVEAWLELLGGRASLQAAFRVPGIAPIPGAPTFAELFVLDTVWQAKLEEHAKAAGRPHFGWRDLSELCKKDGDDAGPTLFQADIESINENKG</sequence>
<dbReference type="InterPro" id="IPR040079">
    <property type="entry name" value="Glutathione_S-Trfase"/>
</dbReference>
<accession>A0A7S4D1A8</accession>
<dbReference type="SUPFAM" id="SSF47616">
    <property type="entry name" value="GST C-terminal domain-like"/>
    <property type="match status" value="1"/>
</dbReference>
<evidence type="ECO:0000313" key="5">
    <source>
        <dbReference type="EMBL" id="CAE0812962.1"/>
    </source>
</evidence>
<dbReference type="PANTHER" id="PTHR44051">
    <property type="entry name" value="GLUTATHIONE S-TRANSFERASE-RELATED"/>
    <property type="match status" value="1"/>
</dbReference>
<evidence type="ECO:0008006" key="6">
    <source>
        <dbReference type="Google" id="ProtNLM"/>
    </source>
</evidence>
<evidence type="ECO:0000256" key="2">
    <source>
        <dbReference type="RuleBase" id="RU003494"/>
    </source>
</evidence>
<dbReference type="InterPro" id="IPR010987">
    <property type="entry name" value="Glutathione-S-Trfase_C-like"/>
</dbReference>
<comment type="similarity">
    <text evidence="1 2">Belongs to the GST superfamily.</text>
</comment>
<dbReference type="PANTHER" id="PTHR44051:SF8">
    <property type="entry name" value="GLUTATHIONE S-TRANSFERASE GSTA"/>
    <property type="match status" value="1"/>
</dbReference>
<protein>
    <recommendedName>
        <fullName evidence="6">Glutathione transferase</fullName>
    </recommendedName>
</protein>
<evidence type="ECO:0000259" key="4">
    <source>
        <dbReference type="PROSITE" id="PS50405"/>
    </source>
</evidence>
<gene>
    <name evidence="5" type="ORF">EGYM00163_LOCUS24113</name>
</gene>
<dbReference type="CDD" id="cd03048">
    <property type="entry name" value="GST_N_Ure2p_like"/>
    <property type="match status" value="1"/>
</dbReference>
<dbReference type="Pfam" id="PF00043">
    <property type="entry name" value="GST_C"/>
    <property type="match status" value="1"/>
</dbReference>
<dbReference type="SFLD" id="SFLDG00358">
    <property type="entry name" value="Main_(cytGST)"/>
    <property type="match status" value="1"/>
</dbReference>
<dbReference type="InterPro" id="IPR036282">
    <property type="entry name" value="Glutathione-S-Trfase_C_sf"/>
</dbReference>
<evidence type="ECO:0000256" key="1">
    <source>
        <dbReference type="ARBA" id="ARBA00007409"/>
    </source>
</evidence>
<dbReference type="SFLD" id="SFLDS00019">
    <property type="entry name" value="Glutathione_Transferase_(cytos"/>
    <property type="match status" value="1"/>
</dbReference>
<dbReference type="EMBL" id="HBJA01068534">
    <property type="protein sequence ID" value="CAE0812962.1"/>
    <property type="molecule type" value="Transcribed_RNA"/>
</dbReference>